<dbReference type="GO" id="GO:0005737">
    <property type="term" value="C:cytoplasm"/>
    <property type="evidence" value="ECO:0007669"/>
    <property type="project" value="UniProtKB-SubCell"/>
</dbReference>
<dbReference type="Gene3D" id="2.60.40.1730">
    <property type="entry name" value="tricorn interacting facor f3 domain"/>
    <property type="match status" value="1"/>
</dbReference>
<dbReference type="SUPFAM" id="SSF55486">
    <property type="entry name" value="Metalloproteases ('zincins'), catalytic domain"/>
    <property type="match status" value="1"/>
</dbReference>
<comment type="catalytic activity">
    <reaction evidence="10">
        <text>Release of an N-terminal amino acid, preferentially alanine, from a wide range of peptides, amides and arylamides.</text>
        <dbReference type="EC" id="3.4.11.14"/>
    </reaction>
</comment>
<feature type="site" description="Transition state stabilizer" evidence="13">
    <location>
        <position position="416"/>
    </location>
</feature>
<reference evidence="19" key="1">
    <citation type="submission" date="2016-11" db="UniProtKB">
        <authorList>
            <consortium name="WormBaseParasite"/>
        </authorList>
    </citation>
    <scope>IDENTIFICATION</scope>
</reference>
<evidence type="ECO:0000256" key="3">
    <source>
        <dbReference type="ARBA" id="ARBA00022438"/>
    </source>
</evidence>
<dbReference type="GO" id="GO:0043171">
    <property type="term" value="P:peptide catabolic process"/>
    <property type="evidence" value="ECO:0007669"/>
    <property type="project" value="TreeGrafter"/>
</dbReference>
<evidence type="ECO:0000256" key="8">
    <source>
        <dbReference type="ARBA" id="ARBA00022833"/>
    </source>
</evidence>
<dbReference type="Gene3D" id="2.60.40.1910">
    <property type="match status" value="1"/>
</dbReference>
<keyword evidence="5 14" id="KW-0645">Protease</keyword>
<dbReference type="PRINTS" id="PR00756">
    <property type="entry name" value="ALADIPTASE"/>
</dbReference>
<feature type="domain" description="ERAP1-like C-terminal" evidence="16">
    <location>
        <begin position="555"/>
        <end position="875"/>
    </location>
</feature>
<dbReference type="Pfam" id="PF17900">
    <property type="entry name" value="Peptidase_M1_N"/>
    <property type="match status" value="1"/>
</dbReference>
<dbReference type="InterPro" id="IPR014782">
    <property type="entry name" value="Peptidase_M1_dom"/>
</dbReference>
<dbReference type="Gene3D" id="1.25.50.20">
    <property type="match status" value="1"/>
</dbReference>
<evidence type="ECO:0000259" key="17">
    <source>
        <dbReference type="Pfam" id="PF17900"/>
    </source>
</evidence>
<comment type="cofactor">
    <cofactor evidence="12 14">
        <name>Zn(2+)</name>
        <dbReference type="ChEBI" id="CHEBI:29105"/>
    </cofactor>
    <text evidence="12 14">Binds 1 zinc ion per subunit.</text>
</comment>
<evidence type="ECO:0000256" key="1">
    <source>
        <dbReference type="ARBA" id="ARBA00004496"/>
    </source>
</evidence>
<feature type="domain" description="Aminopeptidase N-like N-terminal" evidence="17">
    <location>
        <begin position="38"/>
        <end position="223"/>
    </location>
</feature>
<feature type="active site" description="Proton acceptor" evidence="11">
    <location>
        <position position="331"/>
    </location>
</feature>
<dbReference type="SUPFAM" id="SSF63737">
    <property type="entry name" value="Leukotriene A4 hydrolase N-terminal domain"/>
    <property type="match status" value="1"/>
</dbReference>
<keyword evidence="8 12" id="KW-0862">Zinc</keyword>
<comment type="subcellular location">
    <subcellularLocation>
        <location evidence="1">Cytoplasm</location>
    </subcellularLocation>
</comment>
<proteinExistence type="inferred from homology"/>
<organism evidence="18 19">
    <name type="scientific">Steinernema glaseri</name>
    <dbReference type="NCBI Taxonomy" id="37863"/>
    <lineage>
        <taxon>Eukaryota</taxon>
        <taxon>Metazoa</taxon>
        <taxon>Ecdysozoa</taxon>
        <taxon>Nematoda</taxon>
        <taxon>Chromadorea</taxon>
        <taxon>Rhabditida</taxon>
        <taxon>Tylenchina</taxon>
        <taxon>Panagrolaimomorpha</taxon>
        <taxon>Strongyloidoidea</taxon>
        <taxon>Steinernematidae</taxon>
        <taxon>Steinernema</taxon>
    </lineage>
</organism>
<dbReference type="GO" id="GO:0005615">
    <property type="term" value="C:extracellular space"/>
    <property type="evidence" value="ECO:0007669"/>
    <property type="project" value="TreeGrafter"/>
</dbReference>
<comment type="similarity">
    <text evidence="2 14">Belongs to the peptidase M1 family.</text>
</comment>
<evidence type="ECO:0000259" key="16">
    <source>
        <dbReference type="Pfam" id="PF11838"/>
    </source>
</evidence>
<dbReference type="GO" id="GO:0016020">
    <property type="term" value="C:membrane"/>
    <property type="evidence" value="ECO:0007669"/>
    <property type="project" value="TreeGrafter"/>
</dbReference>
<feature type="binding site" evidence="12">
    <location>
        <position position="334"/>
    </location>
    <ligand>
        <name>Zn(2+)</name>
        <dbReference type="ChEBI" id="CHEBI:29105"/>
        <note>catalytic</note>
    </ligand>
</feature>
<dbReference type="Gene3D" id="1.10.390.10">
    <property type="entry name" value="Neutral Protease Domain 2"/>
    <property type="match status" value="1"/>
</dbReference>
<protein>
    <recommendedName>
        <fullName evidence="14">Aminopeptidase</fullName>
        <ecNumber evidence="14">3.4.11.-</ecNumber>
    </recommendedName>
</protein>
<evidence type="ECO:0000256" key="6">
    <source>
        <dbReference type="ARBA" id="ARBA00022723"/>
    </source>
</evidence>
<dbReference type="PANTHER" id="PTHR11533">
    <property type="entry name" value="PROTEASE M1 ZINC METALLOPROTEASE"/>
    <property type="match status" value="1"/>
</dbReference>
<accession>A0A1I7ZIG6</accession>
<dbReference type="CDD" id="cd09601">
    <property type="entry name" value="M1_APN-Q_like"/>
    <property type="match status" value="1"/>
</dbReference>
<evidence type="ECO:0000259" key="15">
    <source>
        <dbReference type="Pfam" id="PF01433"/>
    </source>
</evidence>
<keyword evidence="3 14" id="KW-0031">Aminopeptidase</keyword>
<evidence type="ECO:0000256" key="2">
    <source>
        <dbReference type="ARBA" id="ARBA00010136"/>
    </source>
</evidence>
<dbReference type="GO" id="GO:0070006">
    <property type="term" value="F:metalloaminopeptidase activity"/>
    <property type="evidence" value="ECO:0007669"/>
    <property type="project" value="TreeGrafter"/>
</dbReference>
<keyword evidence="9 14" id="KW-0482">Metalloprotease</keyword>
<name>A0A1I7ZIG6_9BILA</name>
<dbReference type="Pfam" id="PF11838">
    <property type="entry name" value="ERAP1_C"/>
    <property type="match status" value="1"/>
</dbReference>
<feature type="domain" description="Peptidase M1 membrane alanine aminopeptidase" evidence="15">
    <location>
        <begin position="258"/>
        <end position="475"/>
    </location>
</feature>
<dbReference type="FunFam" id="1.10.390.10:FF:000006">
    <property type="entry name" value="Puromycin-sensitive aminopeptidase"/>
    <property type="match status" value="1"/>
</dbReference>
<evidence type="ECO:0000256" key="10">
    <source>
        <dbReference type="ARBA" id="ARBA00052895"/>
    </source>
</evidence>
<dbReference type="InterPro" id="IPR045357">
    <property type="entry name" value="Aminopeptidase_N-like_N"/>
</dbReference>
<dbReference type="GO" id="GO:0006508">
    <property type="term" value="P:proteolysis"/>
    <property type="evidence" value="ECO:0007669"/>
    <property type="project" value="UniProtKB-KW"/>
</dbReference>
<evidence type="ECO:0000313" key="18">
    <source>
        <dbReference type="Proteomes" id="UP000095287"/>
    </source>
</evidence>
<feature type="binding site" evidence="12">
    <location>
        <position position="330"/>
    </location>
    <ligand>
        <name>Zn(2+)</name>
        <dbReference type="ChEBI" id="CHEBI:29105"/>
        <note>catalytic</note>
    </ligand>
</feature>
<dbReference type="InterPro" id="IPR050344">
    <property type="entry name" value="Peptidase_M1_aminopeptidases"/>
</dbReference>
<dbReference type="FunFam" id="2.60.40.1910:FF:000002">
    <property type="entry name" value="Aminopeptidase"/>
    <property type="match status" value="1"/>
</dbReference>
<dbReference type="GO" id="GO:0016285">
    <property type="term" value="F:alanyl aminopeptidase activity"/>
    <property type="evidence" value="ECO:0007669"/>
    <property type="project" value="UniProtKB-EC"/>
</dbReference>
<dbReference type="InterPro" id="IPR001930">
    <property type="entry name" value="Peptidase_M1"/>
</dbReference>
<evidence type="ECO:0000256" key="11">
    <source>
        <dbReference type="PIRSR" id="PIRSR634016-1"/>
    </source>
</evidence>
<keyword evidence="4" id="KW-0963">Cytoplasm</keyword>
<evidence type="ECO:0000256" key="5">
    <source>
        <dbReference type="ARBA" id="ARBA00022670"/>
    </source>
</evidence>
<dbReference type="AlphaFoldDB" id="A0A1I7ZIG6"/>
<dbReference type="WBParaSite" id="L893_g26712.t2">
    <property type="protein sequence ID" value="L893_g26712.t2"/>
    <property type="gene ID" value="L893_g26712"/>
</dbReference>
<feature type="binding site" evidence="12">
    <location>
        <position position="353"/>
    </location>
    <ligand>
        <name>Zn(2+)</name>
        <dbReference type="ChEBI" id="CHEBI:29105"/>
        <note>catalytic</note>
    </ligand>
</feature>
<evidence type="ECO:0000256" key="7">
    <source>
        <dbReference type="ARBA" id="ARBA00022801"/>
    </source>
</evidence>
<dbReference type="GO" id="GO:0008270">
    <property type="term" value="F:zinc ion binding"/>
    <property type="evidence" value="ECO:0007669"/>
    <property type="project" value="UniProtKB-UniRule"/>
</dbReference>
<dbReference type="PANTHER" id="PTHR11533:SF174">
    <property type="entry name" value="PUROMYCIN-SENSITIVE AMINOPEPTIDASE-RELATED"/>
    <property type="match status" value="1"/>
</dbReference>
<dbReference type="Pfam" id="PF01433">
    <property type="entry name" value="Peptidase_M1"/>
    <property type="match status" value="1"/>
</dbReference>
<evidence type="ECO:0000256" key="14">
    <source>
        <dbReference type="RuleBase" id="RU364040"/>
    </source>
</evidence>
<evidence type="ECO:0000256" key="9">
    <source>
        <dbReference type="ARBA" id="ARBA00023049"/>
    </source>
</evidence>
<evidence type="ECO:0000256" key="12">
    <source>
        <dbReference type="PIRSR" id="PIRSR634016-3"/>
    </source>
</evidence>
<keyword evidence="6 12" id="KW-0479">Metal-binding</keyword>
<dbReference type="Proteomes" id="UP000095287">
    <property type="component" value="Unplaced"/>
</dbReference>
<sequence length="898" mass="101660">MLLKYARMLGGLTGRFVIQTARMSAAADKFQRLPELVKPSLYNITLKPDLKKFTFDGEETIDLEIVKPTDFLKLHASEMSLSNANVKLASGEEFENLPIEYDKKWATVTIKLPKTVDTVKATLFLKFVGELNDKMHGFYRSSYKDASGAEKFMATTQFESTYARLCFPCWDEPLYKARFNISLEVDSHLTALSNMNVIEEKPAAAAEKKLVKYATTPIMSTYLLAFAVGELEYIEDKTKSGCVMRVYTVPGKKDLGKFGLDLATKAIDWYNDWFGLVYPLPKCDLIAIPDFSMGAMENWGLVTYREVALLVDPAKSSTRQKSRVALVIAHELAHLWFGDLVTMKWWTDLWLKEGFASFMEYMFVGSNNPEFKIWLHFVNDELAAGLSLDALRSSHPIEVEINNPNELDEIYDSITYAKSNSINRMLCSYLGEETFRDGLRRYLKKFQYSNATTVDLWQAIGEASGQDIEKMMSGWTKQMGFPLITVTQRQEGSKRILKVSQKRFIADGSEDEANLLWQVPITIATQSDPETAKYKFLLTKREDEFVLDDVNEADYVKLNAGTTGFYRVQYTDEMLKAMMPDISSQKIPVVDRFGITNDLFALVNAGKVSATSFLMLLEASVAENEYVVWGSLDAGVSAIANVLAHHEDQTIRKKFDDFICKTLEPVAKRLGWEAAPNEDPQLAMTRALVMGRLAKCGHQETIETGRKLFADHVKNKTDLHPDLRSVIYGIVGRYNGEEGIEQLKNIFTTCGFSEIERNCILGMGQASDAAILKKVFDYGMEGKIRSQDLMLLFAAARVHKTGQDFVWQYFKDNVKQLQTKFGGASSSLFQHCFKLSADSQCQEEVAVDVENFFKNDEDVAKTLDRPIRQATESIRLNNQLLKQNCDVVNDWLSNKCHQ</sequence>
<evidence type="ECO:0000313" key="19">
    <source>
        <dbReference type="WBParaSite" id="L893_g26712.t2"/>
    </source>
</evidence>
<dbReference type="GO" id="GO:0042277">
    <property type="term" value="F:peptide binding"/>
    <property type="evidence" value="ECO:0007669"/>
    <property type="project" value="TreeGrafter"/>
</dbReference>
<dbReference type="InterPro" id="IPR034016">
    <property type="entry name" value="M1_APN-typ"/>
</dbReference>
<evidence type="ECO:0000256" key="4">
    <source>
        <dbReference type="ARBA" id="ARBA00022490"/>
    </source>
</evidence>
<dbReference type="InterPro" id="IPR027268">
    <property type="entry name" value="Peptidase_M4/M1_CTD_sf"/>
</dbReference>
<evidence type="ECO:0000256" key="13">
    <source>
        <dbReference type="PIRSR" id="PIRSR634016-4"/>
    </source>
</evidence>
<dbReference type="InterPro" id="IPR042097">
    <property type="entry name" value="Aminopeptidase_N-like_N_sf"/>
</dbReference>
<keyword evidence="18" id="KW-1185">Reference proteome</keyword>
<dbReference type="InterPro" id="IPR024571">
    <property type="entry name" value="ERAP1-like_C_dom"/>
</dbReference>
<dbReference type="EC" id="3.4.11.-" evidence="14"/>
<dbReference type="FunFam" id="2.60.40.1730:FF:000002">
    <property type="entry name" value="Aminopeptidase"/>
    <property type="match status" value="1"/>
</dbReference>
<keyword evidence="7 14" id="KW-0378">Hydrolase</keyword>